<dbReference type="PANTHER" id="PTHR43480:SF1">
    <property type="entry name" value="ACYL-[ACYL-CARRIER-PROTEIN]--UDP-N-ACETYLGLUCOSAMINE O-ACYLTRANSFERASE, MITOCHONDRIAL-RELATED"/>
    <property type="match status" value="1"/>
</dbReference>
<evidence type="ECO:0000313" key="8">
    <source>
        <dbReference type="Proteomes" id="UP000224974"/>
    </source>
</evidence>
<dbReference type="InterPro" id="IPR037157">
    <property type="entry name" value="Acetyltransf_C_sf"/>
</dbReference>
<dbReference type="PIRSF" id="PIRSF000456">
    <property type="entry name" value="UDP-GlcNAc_acltr"/>
    <property type="match status" value="1"/>
</dbReference>
<evidence type="ECO:0000313" key="7">
    <source>
        <dbReference type="EMBL" id="PHI29159.1"/>
    </source>
</evidence>
<dbReference type="InterPro" id="IPR001451">
    <property type="entry name" value="Hexapep"/>
</dbReference>
<dbReference type="Gene3D" id="1.20.1180.10">
    <property type="entry name" value="Udp N-acetylglucosamine O-acyltransferase, C-terminal domain"/>
    <property type="match status" value="1"/>
</dbReference>
<proteinExistence type="predicted"/>
<dbReference type="AlphaFoldDB" id="A0A2C6CR56"/>
<dbReference type="NCBIfam" id="NF003657">
    <property type="entry name" value="PRK05289.1"/>
    <property type="match status" value="1"/>
</dbReference>
<dbReference type="GO" id="GO:0008780">
    <property type="term" value="F:acyl-[acyl-carrier-protein]-UDP-N-acetylglucosamine O-acyltransferase activity"/>
    <property type="evidence" value="ECO:0007669"/>
    <property type="project" value="UniProtKB-EC"/>
</dbReference>
<evidence type="ECO:0000256" key="4">
    <source>
        <dbReference type="ARBA" id="ARBA00023098"/>
    </source>
</evidence>
<dbReference type="InterPro" id="IPR010137">
    <property type="entry name" value="Lipid_A_LpxA"/>
</dbReference>
<dbReference type="Pfam" id="PF13720">
    <property type="entry name" value="Acetyltransf_11"/>
    <property type="match status" value="1"/>
</dbReference>
<keyword evidence="4" id="KW-0443">Lipid metabolism</keyword>
<dbReference type="Proteomes" id="UP000224974">
    <property type="component" value="Unassembled WGS sequence"/>
</dbReference>
<dbReference type="GO" id="GO:0016020">
    <property type="term" value="C:membrane"/>
    <property type="evidence" value="ECO:0007669"/>
    <property type="project" value="GOC"/>
</dbReference>
<protein>
    <submittedName>
        <fullName evidence="7">Acyl-ACP--UDP-N-acetylglucosamine O-acyltransferase</fullName>
        <ecNumber evidence="7">2.3.1.129</ecNumber>
    </submittedName>
</protein>
<comment type="caution">
    <text evidence="7">The sequence shown here is derived from an EMBL/GenBank/DDBJ whole genome shotgun (WGS) entry which is preliminary data.</text>
</comment>
<dbReference type="OrthoDB" id="6493664at2"/>
<dbReference type="Gene3D" id="2.160.10.10">
    <property type="entry name" value="Hexapeptide repeat proteins"/>
    <property type="match status" value="1"/>
</dbReference>
<keyword evidence="5 7" id="KW-0012">Acyltransferase</keyword>
<reference evidence="8" key="1">
    <citation type="submission" date="2017-09" db="EMBL/GenBank/DDBJ databases">
        <title>FDA dAtabase for Regulatory Grade micrObial Sequences (FDA-ARGOS): Supporting development and validation of Infectious Disease Dx tests.</title>
        <authorList>
            <person name="Minogue T."/>
            <person name="Wolcott M."/>
            <person name="Wasieloski L."/>
            <person name="Aguilar W."/>
            <person name="Moore D."/>
            <person name="Tallon L."/>
            <person name="Sadzewicz L."/>
            <person name="Ott S."/>
            <person name="Zhao X."/>
            <person name="Nagaraj S."/>
            <person name="Vavikolanu K."/>
            <person name="Aluvathingal J."/>
            <person name="Nadendla S."/>
            <person name="Sichtig H."/>
        </authorList>
    </citation>
    <scope>NUCLEOTIDE SEQUENCE [LARGE SCALE GENOMIC DNA]</scope>
    <source>
        <strain evidence="8">FDAARGOS_387</strain>
    </source>
</reference>
<dbReference type="PANTHER" id="PTHR43480">
    <property type="entry name" value="ACYL-[ACYL-CARRIER-PROTEIN]--UDP-N-ACETYLGLUCOSAMINE O-ACYLTRANSFERASE"/>
    <property type="match status" value="1"/>
</dbReference>
<dbReference type="EC" id="2.3.1.129" evidence="7"/>
<dbReference type="GO" id="GO:0009245">
    <property type="term" value="P:lipid A biosynthetic process"/>
    <property type="evidence" value="ECO:0007669"/>
    <property type="project" value="UniProtKB-KW"/>
</dbReference>
<sequence length="263" mass="28202">MSISSSAQIGHHCLIESGAMIGAHVRIGPFCTIAAGVDIGDGTVVGSHSVINGLTRLGRDNMIGPYSSIGEVNQDLKYANEATGVVIGDRNRIGKHATIHRGTLQGNGHTVIGHDNHFLNDVHIGHDCLIGDATVMGDHSGLAGHVNIDEGAQLGLMCAVHQFCIVGAHAQIADQSCVVQDVPPFVCAIGNRAFPFGFNRLSPVFLAANIHQQQVIRTLYDRMYHQGIPVEEVKKAARQLASEYPLVAFFHAFFSRSTRGIIR</sequence>
<name>A0A2C6CR56_9GAMM</name>
<evidence type="ECO:0000256" key="2">
    <source>
        <dbReference type="ARBA" id="ARBA00022556"/>
    </source>
</evidence>
<dbReference type="Pfam" id="PF00132">
    <property type="entry name" value="Hexapep"/>
    <property type="match status" value="1"/>
</dbReference>
<organism evidence="7 8">
    <name type="scientific">Budvicia aquatica</name>
    <dbReference type="NCBI Taxonomy" id="82979"/>
    <lineage>
        <taxon>Bacteria</taxon>
        <taxon>Pseudomonadati</taxon>
        <taxon>Pseudomonadota</taxon>
        <taxon>Gammaproteobacteria</taxon>
        <taxon>Enterobacterales</taxon>
        <taxon>Budviciaceae</taxon>
        <taxon>Budvicia</taxon>
    </lineage>
</organism>
<gene>
    <name evidence="7" type="ORF">CRN84_07410</name>
</gene>
<dbReference type="EMBL" id="PDDX01000001">
    <property type="protein sequence ID" value="PHI29159.1"/>
    <property type="molecule type" value="Genomic_DNA"/>
</dbReference>
<evidence type="ECO:0000259" key="6">
    <source>
        <dbReference type="Pfam" id="PF13720"/>
    </source>
</evidence>
<dbReference type="NCBIfam" id="TIGR01852">
    <property type="entry name" value="lipid_A_lpxA"/>
    <property type="match status" value="1"/>
</dbReference>
<evidence type="ECO:0000256" key="1">
    <source>
        <dbReference type="ARBA" id="ARBA00022516"/>
    </source>
</evidence>
<evidence type="ECO:0000256" key="3">
    <source>
        <dbReference type="ARBA" id="ARBA00022679"/>
    </source>
</evidence>
<keyword evidence="1" id="KW-0444">Lipid biosynthesis</keyword>
<dbReference type="RefSeq" id="WP_029096099.1">
    <property type="nucleotide sequence ID" value="NZ_PDDX01000001.1"/>
</dbReference>
<keyword evidence="8" id="KW-1185">Reference proteome</keyword>
<dbReference type="STRING" id="1111728.GCA_000427805_04621"/>
<accession>A0A2C6CR56</accession>
<dbReference type="InterPro" id="IPR029098">
    <property type="entry name" value="Acetyltransf_C"/>
</dbReference>
<dbReference type="SUPFAM" id="SSF51161">
    <property type="entry name" value="Trimeric LpxA-like enzymes"/>
    <property type="match status" value="1"/>
</dbReference>
<feature type="domain" description="UDP N-acetylglucosamine O-acyltransferase C-terminal" evidence="6">
    <location>
        <begin position="181"/>
        <end position="262"/>
    </location>
</feature>
<keyword evidence="3 7" id="KW-0808">Transferase</keyword>
<evidence type="ECO:0000256" key="5">
    <source>
        <dbReference type="ARBA" id="ARBA00023315"/>
    </source>
</evidence>
<dbReference type="InterPro" id="IPR011004">
    <property type="entry name" value="Trimer_LpxA-like_sf"/>
</dbReference>
<keyword evidence="2" id="KW-0441">Lipid A biosynthesis</keyword>